<organism evidence="2 3">
    <name type="scientific">Alligator mississippiensis</name>
    <name type="common">American alligator</name>
    <dbReference type="NCBI Taxonomy" id="8496"/>
    <lineage>
        <taxon>Eukaryota</taxon>
        <taxon>Metazoa</taxon>
        <taxon>Chordata</taxon>
        <taxon>Craniata</taxon>
        <taxon>Vertebrata</taxon>
        <taxon>Euteleostomi</taxon>
        <taxon>Archelosauria</taxon>
        <taxon>Archosauria</taxon>
        <taxon>Crocodylia</taxon>
        <taxon>Alligatoridae</taxon>
        <taxon>Alligatorinae</taxon>
        <taxon>Alligator</taxon>
    </lineage>
</organism>
<proteinExistence type="predicted"/>
<accession>A0A151P220</accession>
<dbReference type="EMBL" id="AKHW03001210">
    <property type="protein sequence ID" value="KYO43127.1"/>
    <property type="molecule type" value="Genomic_DNA"/>
</dbReference>
<reference evidence="2 3" key="1">
    <citation type="journal article" date="2012" name="Genome Biol.">
        <title>Sequencing three crocodilian genomes to illuminate the evolution of archosaurs and amniotes.</title>
        <authorList>
            <person name="St John J.A."/>
            <person name="Braun E.L."/>
            <person name="Isberg S.R."/>
            <person name="Miles L.G."/>
            <person name="Chong A.Y."/>
            <person name="Gongora J."/>
            <person name="Dalzell P."/>
            <person name="Moran C."/>
            <person name="Bed'hom B."/>
            <person name="Abzhanov A."/>
            <person name="Burgess S.C."/>
            <person name="Cooksey A.M."/>
            <person name="Castoe T.A."/>
            <person name="Crawford N.G."/>
            <person name="Densmore L.D."/>
            <person name="Drew J.C."/>
            <person name="Edwards S.V."/>
            <person name="Faircloth B.C."/>
            <person name="Fujita M.K."/>
            <person name="Greenwold M.J."/>
            <person name="Hoffmann F.G."/>
            <person name="Howard J.M."/>
            <person name="Iguchi T."/>
            <person name="Janes D.E."/>
            <person name="Khan S.Y."/>
            <person name="Kohno S."/>
            <person name="de Koning A.J."/>
            <person name="Lance S.L."/>
            <person name="McCarthy F.M."/>
            <person name="McCormack J.E."/>
            <person name="Merchant M.E."/>
            <person name="Peterson D.G."/>
            <person name="Pollock D.D."/>
            <person name="Pourmand N."/>
            <person name="Raney B.J."/>
            <person name="Roessler K.A."/>
            <person name="Sanford J.R."/>
            <person name="Sawyer R.H."/>
            <person name="Schmidt C.J."/>
            <person name="Triplett E.W."/>
            <person name="Tuberville T.D."/>
            <person name="Venegas-Anaya M."/>
            <person name="Howard J.T."/>
            <person name="Jarvis E.D."/>
            <person name="Guillette L.J.Jr."/>
            <person name="Glenn T.C."/>
            <person name="Green R.E."/>
            <person name="Ray D.A."/>
        </authorList>
    </citation>
    <scope>NUCLEOTIDE SEQUENCE [LARGE SCALE GENOMIC DNA]</scope>
    <source>
        <strain evidence="2">KSC_2009_1</strain>
    </source>
</reference>
<feature type="region of interest" description="Disordered" evidence="1">
    <location>
        <begin position="49"/>
        <end position="71"/>
    </location>
</feature>
<evidence type="ECO:0000313" key="2">
    <source>
        <dbReference type="EMBL" id="KYO43127.1"/>
    </source>
</evidence>
<comment type="caution">
    <text evidence="2">The sequence shown here is derived from an EMBL/GenBank/DDBJ whole genome shotgun (WGS) entry which is preliminary data.</text>
</comment>
<protein>
    <submittedName>
        <fullName evidence="2">Uncharacterized protein</fullName>
    </submittedName>
</protein>
<sequence length="71" mass="7919">MNARLITRAGVIGICASSGSVGGNINEVEHCYYNIIFYVTKKCSKERETEREKTENFGSSSGSEFSKRLYT</sequence>
<name>A0A151P220_ALLMI</name>
<evidence type="ECO:0000256" key="1">
    <source>
        <dbReference type="SAM" id="MobiDB-lite"/>
    </source>
</evidence>
<dbReference type="AlphaFoldDB" id="A0A151P220"/>
<dbReference type="Proteomes" id="UP000050525">
    <property type="component" value="Unassembled WGS sequence"/>
</dbReference>
<evidence type="ECO:0000313" key="3">
    <source>
        <dbReference type="Proteomes" id="UP000050525"/>
    </source>
</evidence>
<keyword evidence="3" id="KW-1185">Reference proteome</keyword>
<gene>
    <name evidence="2" type="ORF">Y1Q_0017464</name>
</gene>